<dbReference type="Proteomes" id="UP000004756">
    <property type="component" value="Unassembled WGS sequence"/>
</dbReference>
<evidence type="ECO:0000313" key="1">
    <source>
        <dbReference type="EMBL" id="EEG53507.1"/>
    </source>
</evidence>
<dbReference type="HOGENOM" id="CLU_3041848_0_0_9"/>
<comment type="caution">
    <text evidence="1">The sequence shown here is derived from an EMBL/GenBank/DDBJ whole genome shotgun (WGS) entry which is preliminary data.</text>
</comment>
<organism evidence="1 2">
    <name type="scientific">[Clostridium] asparagiforme DSM 15981</name>
    <dbReference type="NCBI Taxonomy" id="518636"/>
    <lineage>
        <taxon>Bacteria</taxon>
        <taxon>Bacillati</taxon>
        <taxon>Bacillota</taxon>
        <taxon>Clostridia</taxon>
        <taxon>Lachnospirales</taxon>
        <taxon>Lachnospiraceae</taxon>
        <taxon>Enterocloster</taxon>
    </lineage>
</organism>
<dbReference type="AlphaFoldDB" id="C0D552"/>
<protein>
    <submittedName>
        <fullName evidence="1">Uncharacterized protein</fullName>
    </submittedName>
</protein>
<accession>C0D552</accession>
<reference evidence="1 2" key="1">
    <citation type="submission" date="2009-02" db="EMBL/GenBank/DDBJ databases">
        <title>Draft genome sequence of Clostridium asparagiforme (DSM 15981).</title>
        <authorList>
            <person name="Sudarsanam P."/>
            <person name="Ley R."/>
            <person name="Guruge J."/>
            <person name="Turnbaugh P.J."/>
            <person name="Mahowald M."/>
            <person name="Liep D."/>
            <person name="Gordon J."/>
        </authorList>
    </citation>
    <scope>NUCLEOTIDE SEQUENCE [LARGE SCALE GENOMIC DNA]</scope>
    <source>
        <strain evidence="1 2">DSM 15981</strain>
    </source>
</reference>
<evidence type="ECO:0000313" key="2">
    <source>
        <dbReference type="Proteomes" id="UP000004756"/>
    </source>
</evidence>
<name>C0D552_9FIRM</name>
<keyword evidence="2" id="KW-1185">Reference proteome</keyword>
<gene>
    <name evidence="1" type="ORF">CLOSTASPAR_04398</name>
</gene>
<proteinExistence type="predicted"/>
<sequence>MFYCDLFRNCHKDITKHWKCQTFLLIKYKPYGQTFISIVQRLKKAENGAKKLRL</sequence>
<dbReference type="EMBL" id="ACCJ01000360">
    <property type="protein sequence ID" value="EEG53507.1"/>
    <property type="molecule type" value="Genomic_DNA"/>
</dbReference>